<keyword evidence="2" id="KW-0812">Transmembrane</keyword>
<accession>A0A1Z4M385</accession>
<protein>
    <submittedName>
        <fullName evidence="3">Uncharacterized protein</fullName>
    </submittedName>
</protein>
<gene>
    <name evidence="3" type="ORF">NIES267_74500</name>
</gene>
<keyword evidence="3" id="KW-0614">Plasmid</keyword>
<keyword evidence="2" id="KW-1133">Transmembrane helix</keyword>
<dbReference type="Proteomes" id="UP000218418">
    <property type="component" value="Plasmid plasmid3"/>
</dbReference>
<feature type="compositionally biased region" description="Low complexity" evidence="1">
    <location>
        <begin position="1"/>
        <end position="13"/>
    </location>
</feature>
<keyword evidence="4" id="KW-1185">Reference proteome</keyword>
<evidence type="ECO:0000256" key="2">
    <source>
        <dbReference type="SAM" id="Phobius"/>
    </source>
</evidence>
<sequence>MLNSNNFSDNNNHSETESNQSNPQFKADNKAISPERIEFYELQKQFRQLKNGFPATELLEAGGVAEWLQLRAESLLSESNNNRMHGGLSQLLGLSVGVAAFALTGTAAAPVAPIAISLGLFGYAASVADSALRLGRILPIPFNGFTLQKLAVSTSADGREALKETNHGYDPQRAEKLAFLPLSTARELEMLVDYQGMILELLSNLPEGKRFAIYYVLRKAYVEGGFGNNTFEITKQINKLADTVSPDTTLDEDLMCQIKGKLNPPQEKEEIQTVLPQTFIEKMAYRLPVDEVRQECLLQEAKHQPEELINAIAENVGNLIICSPGGGGKGIVISNALRQVKKLHPDIHIFYIDPKADPKEKGYLTGCVDTYRSFKTLGADPEKAVAAYESFWEEFYLIKGRKLLVLDEATTMAIKYALVKKADLLKSRVGELPSLGGSEGVSSWIVCQNPHVSDLGINTGILSQFARLALLCTKKGEASASFDMMNRTKFTANNKYVFDDVRVLCNKSPRDRAFFYSKFDEWLPMPEMTNYSGYDRDSNTFINPPETPAQLPEAEAPTVIQNQESNVDNTDKLDKLFNEGLSSKYASLSEKSLAVLDKLKEANRDTNGEPVKVKAVCDKRPFGADKPPAKEIRYYLGELYYANLVRKIGEEPSELYIASDLN</sequence>
<feature type="transmembrane region" description="Helical" evidence="2">
    <location>
        <begin position="91"/>
        <end position="124"/>
    </location>
</feature>
<name>A0A1Z4M385_9CYAN</name>
<dbReference type="OrthoDB" id="510508at2"/>
<organism evidence="3 4">
    <name type="scientific">Calothrix parasitica NIES-267</name>
    <dbReference type="NCBI Taxonomy" id="1973488"/>
    <lineage>
        <taxon>Bacteria</taxon>
        <taxon>Bacillati</taxon>
        <taxon>Cyanobacteriota</taxon>
        <taxon>Cyanophyceae</taxon>
        <taxon>Nostocales</taxon>
        <taxon>Calotrichaceae</taxon>
        <taxon>Calothrix</taxon>
    </lineage>
</organism>
<dbReference type="EMBL" id="AP018230">
    <property type="protein sequence ID" value="BAY87926.1"/>
    <property type="molecule type" value="Genomic_DNA"/>
</dbReference>
<feature type="region of interest" description="Disordered" evidence="1">
    <location>
        <begin position="1"/>
        <end position="26"/>
    </location>
</feature>
<evidence type="ECO:0000256" key="1">
    <source>
        <dbReference type="SAM" id="MobiDB-lite"/>
    </source>
</evidence>
<evidence type="ECO:0000313" key="4">
    <source>
        <dbReference type="Proteomes" id="UP000218418"/>
    </source>
</evidence>
<reference evidence="3 4" key="1">
    <citation type="submission" date="2017-06" db="EMBL/GenBank/DDBJ databases">
        <title>Genome sequencing of cyanobaciteial culture collection at National Institute for Environmental Studies (NIES).</title>
        <authorList>
            <person name="Hirose Y."/>
            <person name="Shimura Y."/>
            <person name="Fujisawa T."/>
            <person name="Nakamura Y."/>
            <person name="Kawachi M."/>
        </authorList>
    </citation>
    <scope>NUCLEOTIDE SEQUENCE [LARGE SCALE GENOMIC DNA]</scope>
    <source>
        <strain evidence="3 4">NIES-267</strain>
        <plasmid evidence="4">Plasmid3 dna</plasmid>
    </source>
</reference>
<evidence type="ECO:0000313" key="3">
    <source>
        <dbReference type="EMBL" id="BAY87926.1"/>
    </source>
</evidence>
<geneLocation type="plasmid" evidence="4">
    <name>Plasmid3 dna</name>
</geneLocation>
<proteinExistence type="predicted"/>
<dbReference type="AlphaFoldDB" id="A0A1Z4M385"/>
<keyword evidence="2" id="KW-0472">Membrane</keyword>